<evidence type="ECO:0000313" key="4">
    <source>
        <dbReference type="Proteomes" id="UP000027219"/>
    </source>
</evidence>
<dbReference type="STRING" id="212667.VFDL14_10840"/>
<accession>A0A066UQF3</accession>
<reference evidence="2 5" key="2">
    <citation type="submission" date="2019-09" db="EMBL/GenBank/DDBJ databases">
        <title>Whole genome sequence of Vibrio fortis.</title>
        <authorList>
            <person name="Das S.K."/>
        </authorList>
    </citation>
    <scope>NUCLEOTIDE SEQUENCE [LARGE SCALE GENOMIC DNA]</scope>
    <source>
        <strain evidence="2 5">AN60</strain>
    </source>
</reference>
<gene>
    <name evidence="2" type="ORF">F2P58_00305</name>
    <name evidence="3" type="ORF">VFDL14_10840</name>
</gene>
<dbReference type="SUPFAM" id="SSF54427">
    <property type="entry name" value="NTF2-like"/>
    <property type="match status" value="1"/>
</dbReference>
<dbReference type="EMBL" id="VWSE01000002">
    <property type="protein sequence ID" value="KAB0291637.1"/>
    <property type="molecule type" value="Genomic_DNA"/>
</dbReference>
<name>A0A066UQF3_9VIBR</name>
<dbReference type="Proteomes" id="UP000326789">
    <property type="component" value="Unassembled WGS sequence"/>
</dbReference>
<dbReference type="OrthoDB" id="1115105at2"/>
<keyword evidence="4" id="KW-1185">Reference proteome</keyword>
<evidence type="ECO:0000259" key="1">
    <source>
        <dbReference type="Pfam" id="PF12680"/>
    </source>
</evidence>
<organism evidence="3 4">
    <name type="scientific">Vibrio fortis</name>
    <dbReference type="NCBI Taxonomy" id="212667"/>
    <lineage>
        <taxon>Bacteria</taxon>
        <taxon>Pseudomonadati</taxon>
        <taxon>Pseudomonadota</taxon>
        <taxon>Gammaproteobacteria</taxon>
        <taxon>Vibrionales</taxon>
        <taxon>Vibrionaceae</taxon>
        <taxon>Vibrio</taxon>
    </lineage>
</organism>
<dbReference type="EMBL" id="JFFR01000033">
    <property type="protein sequence ID" value="KDN26379.1"/>
    <property type="molecule type" value="Genomic_DNA"/>
</dbReference>
<dbReference type="Gene3D" id="3.10.450.50">
    <property type="match status" value="1"/>
</dbReference>
<comment type="caution">
    <text evidence="3">The sequence shown here is derived from an EMBL/GenBank/DDBJ whole genome shotgun (WGS) entry which is preliminary data.</text>
</comment>
<protein>
    <submittedName>
        <fullName evidence="2">Nuclear transport factor 2 family protein</fullName>
    </submittedName>
    <submittedName>
        <fullName evidence="3">Transcriptional regulator</fullName>
    </submittedName>
</protein>
<dbReference type="InterPro" id="IPR032710">
    <property type="entry name" value="NTF2-like_dom_sf"/>
</dbReference>
<dbReference type="Proteomes" id="UP000027219">
    <property type="component" value="Unassembled WGS sequence"/>
</dbReference>
<evidence type="ECO:0000313" key="2">
    <source>
        <dbReference type="EMBL" id="KAB0291637.1"/>
    </source>
</evidence>
<sequence>MENSRWLDNFLDMYRQLGTDDFGALQDVYHQQVEFKDPLHQVNGLDALTRYFENIYTNVASCNFTIISAFESGEEAAVYWSMEFTHKQLNGRKPITVEGHSHLQMKDDLVIYHRDYLDVGSMLYEHIPVLGCAIKSIKRRASQ</sequence>
<reference evidence="3 4" key="1">
    <citation type="submission" date="2014-02" db="EMBL/GenBank/DDBJ databases">
        <title>Vibrio fortis Dalian14 Genome Sequencing.</title>
        <authorList>
            <person name="Wang Y."/>
            <person name="Song L."/>
            <person name="Liu G."/>
            <person name="Ding J."/>
        </authorList>
    </citation>
    <scope>NUCLEOTIDE SEQUENCE [LARGE SCALE GENOMIC DNA]</scope>
    <source>
        <strain evidence="3 4">Dalian14</strain>
    </source>
</reference>
<dbReference type="Pfam" id="PF12680">
    <property type="entry name" value="SnoaL_2"/>
    <property type="match status" value="1"/>
</dbReference>
<dbReference type="InterPro" id="IPR037401">
    <property type="entry name" value="SnoaL-like"/>
</dbReference>
<dbReference type="RefSeq" id="WP_032553640.1">
    <property type="nucleotide sequence ID" value="NZ_JATABQ010000005.1"/>
</dbReference>
<evidence type="ECO:0000313" key="3">
    <source>
        <dbReference type="EMBL" id="KDN26379.1"/>
    </source>
</evidence>
<feature type="domain" description="SnoaL-like" evidence="1">
    <location>
        <begin position="12"/>
        <end position="113"/>
    </location>
</feature>
<dbReference type="AlphaFoldDB" id="A0A066UQF3"/>
<proteinExistence type="predicted"/>
<evidence type="ECO:0000313" key="5">
    <source>
        <dbReference type="Proteomes" id="UP000326789"/>
    </source>
</evidence>